<dbReference type="GeneTree" id="ENSGT01150000289818"/>
<dbReference type="OMA" id="DVRTETW"/>
<evidence type="ECO:0000313" key="2">
    <source>
        <dbReference type="Ensembl" id="ENSOMEP00000011195.1"/>
    </source>
</evidence>
<dbReference type="PaxDb" id="30732-ENSOMEP00000011195"/>
<dbReference type="Proteomes" id="UP000261560">
    <property type="component" value="Unplaced"/>
</dbReference>
<keyword evidence="1" id="KW-0472">Membrane</keyword>
<proteinExistence type="predicted"/>
<organism evidence="2 3">
    <name type="scientific">Oryzias melastigma</name>
    <name type="common">Marine medaka</name>
    <dbReference type="NCBI Taxonomy" id="30732"/>
    <lineage>
        <taxon>Eukaryota</taxon>
        <taxon>Metazoa</taxon>
        <taxon>Chordata</taxon>
        <taxon>Craniata</taxon>
        <taxon>Vertebrata</taxon>
        <taxon>Euteleostomi</taxon>
        <taxon>Actinopterygii</taxon>
        <taxon>Neopterygii</taxon>
        <taxon>Teleostei</taxon>
        <taxon>Neoteleostei</taxon>
        <taxon>Acanthomorphata</taxon>
        <taxon>Ovalentaria</taxon>
        <taxon>Atherinomorphae</taxon>
        <taxon>Beloniformes</taxon>
        <taxon>Adrianichthyidae</taxon>
        <taxon>Oryziinae</taxon>
        <taxon>Oryzias</taxon>
    </lineage>
</organism>
<evidence type="ECO:0000313" key="3">
    <source>
        <dbReference type="Proteomes" id="UP000261560"/>
    </source>
</evidence>
<keyword evidence="3" id="KW-1185">Reference proteome</keyword>
<keyword evidence="1" id="KW-0812">Transmembrane</keyword>
<feature type="transmembrane region" description="Helical" evidence="1">
    <location>
        <begin position="73"/>
        <end position="95"/>
    </location>
</feature>
<name>A0A3B3C032_ORYME</name>
<dbReference type="AlphaFoldDB" id="A0A3B3C032"/>
<reference evidence="2" key="2">
    <citation type="submission" date="2025-09" db="UniProtKB">
        <authorList>
            <consortium name="Ensembl"/>
        </authorList>
    </citation>
    <scope>IDENTIFICATION</scope>
</reference>
<protein>
    <submittedName>
        <fullName evidence="2">Uncharacterized protein</fullName>
    </submittedName>
</protein>
<accession>A0A3B3C032</accession>
<keyword evidence="1" id="KW-1133">Transmembrane helix</keyword>
<evidence type="ECO:0000256" key="1">
    <source>
        <dbReference type="SAM" id="Phobius"/>
    </source>
</evidence>
<reference evidence="2" key="1">
    <citation type="submission" date="2025-08" db="UniProtKB">
        <authorList>
            <consortium name="Ensembl"/>
        </authorList>
    </citation>
    <scope>IDENTIFICATION</scope>
</reference>
<sequence>MPSSNTSHLPQTFVTANHTYTNDINHFILMLLGPLHLHDVSLFLFHGQQAHLVNNHPDDRAVLLHRTKVLVQLFLSALILPLFTVFGESLFLALVHRAPVFVLSEDCFQAPEPSDSFDVSHHPYHNDRGSLDDGDCLNLFSLDVRTETWTMNLSQCVGHAGLISQEGCEVDGMTRIVFGPRMNLPPVPLASLVGQKPHGTVWGLPILLPQ</sequence>
<dbReference type="Ensembl" id="ENSOMET00000018206.1">
    <property type="protein sequence ID" value="ENSOMEP00000011195.1"/>
    <property type="gene ID" value="ENSOMEG00000012508.1"/>
</dbReference>